<proteinExistence type="predicted"/>
<name>A0A926EWI6_9FIRM</name>
<dbReference type="EMBL" id="JACRTG010000028">
    <property type="protein sequence ID" value="MBC8588827.1"/>
    <property type="molecule type" value="Genomic_DNA"/>
</dbReference>
<dbReference type="GO" id="GO:0008803">
    <property type="term" value="F:bis(5'-nucleosyl)-tetraphosphatase (symmetrical) activity"/>
    <property type="evidence" value="ECO:0007669"/>
    <property type="project" value="UniProtKB-EC"/>
</dbReference>
<dbReference type="Proteomes" id="UP000601171">
    <property type="component" value="Unassembled WGS sequence"/>
</dbReference>
<keyword evidence="9" id="KW-1185">Reference proteome</keyword>
<organism evidence="8 9">
    <name type="scientific">Paratissierella segnis</name>
    <dbReference type="NCBI Taxonomy" id="2763679"/>
    <lineage>
        <taxon>Bacteria</taxon>
        <taxon>Bacillati</taxon>
        <taxon>Bacillota</taxon>
        <taxon>Tissierellia</taxon>
        <taxon>Tissierellales</taxon>
        <taxon>Tissierellaceae</taxon>
        <taxon>Paratissierella</taxon>
    </lineage>
</organism>
<evidence type="ECO:0000256" key="5">
    <source>
        <dbReference type="ARBA" id="ARBA00023004"/>
    </source>
</evidence>
<evidence type="ECO:0000259" key="7">
    <source>
        <dbReference type="PROSITE" id="PS51831"/>
    </source>
</evidence>
<protein>
    <recommendedName>
        <fullName evidence="1">bis(5'-nucleosyl)-tetraphosphatase (symmetrical)</fullName>
        <ecNumber evidence="1">3.6.1.41</ecNumber>
    </recommendedName>
</protein>
<comment type="catalytic activity">
    <reaction evidence="6">
        <text>P(1),P(4)-bis(5'-adenosyl) tetraphosphate + H2O = 2 ADP + 2 H(+)</text>
        <dbReference type="Rhea" id="RHEA:24252"/>
        <dbReference type="ChEBI" id="CHEBI:15377"/>
        <dbReference type="ChEBI" id="CHEBI:15378"/>
        <dbReference type="ChEBI" id="CHEBI:58141"/>
        <dbReference type="ChEBI" id="CHEBI:456216"/>
        <dbReference type="EC" id="3.6.1.41"/>
    </reaction>
</comment>
<dbReference type="SUPFAM" id="SSF109604">
    <property type="entry name" value="HD-domain/PDEase-like"/>
    <property type="match status" value="1"/>
</dbReference>
<keyword evidence="2" id="KW-0479">Metal-binding</keyword>
<keyword evidence="5" id="KW-0408">Iron</keyword>
<dbReference type="EC" id="3.6.1.41" evidence="1"/>
<dbReference type="PANTHER" id="PTHR35795">
    <property type="entry name" value="SLR1885 PROTEIN"/>
    <property type="match status" value="1"/>
</dbReference>
<dbReference type="InterPro" id="IPR006674">
    <property type="entry name" value="HD_domain"/>
</dbReference>
<dbReference type="CDD" id="cd00077">
    <property type="entry name" value="HDc"/>
    <property type="match status" value="1"/>
</dbReference>
<evidence type="ECO:0000256" key="2">
    <source>
        <dbReference type="ARBA" id="ARBA00022723"/>
    </source>
</evidence>
<evidence type="ECO:0000256" key="1">
    <source>
        <dbReference type="ARBA" id="ARBA00012506"/>
    </source>
</evidence>
<reference evidence="8" key="1">
    <citation type="submission" date="2020-08" db="EMBL/GenBank/DDBJ databases">
        <title>Genome public.</title>
        <authorList>
            <person name="Liu C."/>
            <person name="Sun Q."/>
        </authorList>
    </citation>
    <scope>NUCLEOTIDE SEQUENCE</scope>
    <source>
        <strain evidence="8">BX21</strain>
    </source>
</reference>
<dbReference type="NCBIfam" id="TIGR00277">
    <property type="entry name" value="HDIG"/>
    <property type="match status" value="1"/>
</dbReference>
<keyword evidence="4 8" id="KW-0378">Hydrolase</keyword>
<evidence type="ECO:0000256" key="6">
    <source>
        <dbReference type="ARBA" id="ARBA00049417"/>
    </source>
</evidence>
<dbReference type="InterPro" id="IPR005249">
    <property type="entry name" value="YqeK"/>
</dbReference>
<evidence type="ECO:0000313" key="8">
    <source>
        <dbReference type="EMBL" id="MBC8588827.1"/>
    </source>
</evidence>
<dbReference type="Gene3D" id="1.10.3210.10">
    <property type="entry name" value="Hypothetical protein af1432"/>
    <property type="match status" value="1"/>
</dbReference>
<keyword evidence="3" id="KW-0547">Nucleotide-binding</keyword>
<dbReference type="GO" id="GO:0000166">
    <property type="term" value="F:nucleotide binding"/>
    <property type="evidence" value="ECO:0007669"/>
    <property type="project" value="UniProtKB-KW"/>
</dbReference>
<gene>
    <name evidence="8" type="primary">yqeK</name>
    <name evidence="8" type="ORF">H8707_11425</name>
</gene>
<dbReference type="PROSITE" id="PS51831">
    <property type="entry name" value="HD"/>
    <property type="match status" value="1"/>
</dbReference>
<dbReference type="PANTHER" id="PTHR35795:SF1">
    <property type="entry name" value="BIS(5'-NUCLEOSYL)-TETRAPHOSPHATASE, SYMMETRICAL"/>
    <property type="match status" value="1"/>
</dbReference>
<dbReference type="NCBIfam" id="TIGR00488">
    <property type="entry name" value="bis(5'-nucleosyl)-tetraphosphatase (symmetrical) YqeK"/>
    <property type="match status" value="1"/>
</dbReference>
<dbReference type="Pfam" id="PF01966">
    <property type="entry name" value="HD"/>
    <property type="match status" value="1"/>
</dbReference>
<dbReference type="AlphaFoldDB" id="A0A926EWI6"/>
<accession>A0A926EWI6</accession>
<evidence type="ECO:0000256" key="4">
    <source>
        <dbReference type="ARBA" id="ARBA00022801"/>
    </source>
</evidence>
<evidence type="ECO:0000313" key="9">
    <source>
        <dbReference type="Proteomes" id="UP000601171"/>
    </source>
</evidence>
<comment type="caution">
    <text evidence="8">The sequence shown here is derived from an EMBL/GenBank/DDBJ whole genome shotgun (WGS) entry which is preliminary data.</text>
</comment>
<sequence>MRTIYTKGRIIIETFIRHKLLQEIGEKRYNHSLRVMETSVRLAKKYNCDIEKAKLAGLLHDCAKFPDKTYLLNLANDFDIILDDVLKYNYELIHGPLGAIIAEKEYNIKDREILDAIKFHTTGRENMTLLDKIIYISDYIEPGRDFPGVEKVRSLAFDDLDGSILLAIDNTIEYLIDQKSLIHLNTIKARNYMIQEKIEGDDNFNE</sequence>
<dbReference type="InterPro" id="IPR003607">
    <property type="entry name" value="HD/PDEase_dom"/>
</dbReference>
<dbReference type="InterPro" id="IPR051094">
    <property type="entry name" value="Diverse_Catalytic_Enzymes"/>
</dbReference>
<dbReference type="SMART" id="SM00471">
    <property type="entry name" value="HDc"/>
    <property type="match status" value="1"/>
</dbReference>
<dbReference type="RefSeq" id="WP_262430281.1">
    <property type="nucleotide sequence ID" value="NZ_JACRTG010000028.1"/>
</dbReference>
<evidence type="ECO:0000256" key="3">
    <source>
        <dbReference type="ARBA" id="ARBA00022741"/>
    </source>
</evidence>
<dbReference type="GO" id="GO:0046872">
    <property type="term" value="F:metal ion binding"/>
    <property type="evidence" value="ECO:0007669"/>
    <property type="project" value="UniProtKB-KW"/>
</dbReference>
<feature type="domain" description="HD" evidence="7">
    <location>
        <begin position="28"/>
        <end position="143"/>
    </location>
</feature>
<dbReference type="InterPro" id="IPR006675">
    <property type="entry name" value="HDIG_dom"/>
</dbReference>